<evidence type="ECO:0000313" key="3">
    <source>
        <dbReference type="Proteomes" id="UP001195483"/>
    </source>
</evidence>
<name>A0AAE0SWE0_9BIVA</name>
<reference evidence="2" key="3">
    <citation type="submission" date="2023-05" db="EMBL/GenBank/DDBJ databases">
        <authorList>
            <person name="Smith C.H."/>
        </authorList>
    </citation>
    <scope>NUCLEOTIDE SEQUENCE</scope>
    <source>
        <strain evidence="2">CHS0354</strain>
        <tissue evidence="2">Mantle</tissue>
    </source>
</reference>
<protein>
    <submittedName>
        <fullName evidence="2">Uncharacterized protein</fullName>
    </submittedName>
</protein>
<proteinExistence type="predicted"/>
<dbReference type="Proteomes" id="UP001195483">
    <property type="component" value="Unassembled WGS sequence"/>
</dbReference>
<reference evidence="2" key="2">
    <citation type="journal article" date="2021" name="Genome Biol. Evol.">
        <title>Developing a high-quality reference genome for a parasitic bivalve with doubly uniparental inheritance (Bivalvia: Unionida).</title>
        <authorList>
            <person name="Smith C.H."/>
        </authorList>
    </citation>
    <scope>NUCLEOTIDE SEQUENCE</scope>
    <source>
        <strain evidence="2">CHS0354</strain>
        <tissue evidence="2">Mantle</tissue>
    </source>
</reference>
<accession>A0AAE0SWE0</accession>
<keyword evidence="3" id="KW-1185">Reference proteome</keyword>
<organism evidence="2 3">
    <name type="scientific">Potamilus streckersoni</name>
    <dbReference type="NCBI Taxonomy" id="2493646"/>
    <lineage>
        <taxon>Eukaryota</taxon>
        <taxon>Metazoa</taxon>
        <taxon>Spiralia</taxon>
        <taxon>Lophotrochozoa</taxon>
        <taxon>Mollusca</taxon>
        <taxon>Bivalvia</taxon>
        <taxon>Autobranchia</taxon>
        <taxon>Heteroconchia</taxon>
        <taxon>Palaeoheterodonta</taxon>
        <taxon>Unionida</taxon>
        <taxon>Unionoidea</taxon>
        <taxon>Unionidae</taxon>
        <taxon>Ambleminae</taxon>
        <taxon>Lampsilini</taxon>
        <taxon>Potamilus</taxon>
    </lineage>
</organism>
<gene>
    <name evidence="2" type="ORF">CHS0354_006586</name>
</gene>
<comment type="caution">
    <text evidence="2">The sequence shown here is derived from an EMBL/GenBank/DDBJ whole genome shotgun (WGS) entry which is preliminary data.</text>
</comment>
<dbReference type="AlphaFoldDB" id="A0AAE0SWE0"/>
<evidence type="ECO:0000313" key="2">
    <source>
        <dbReference type="EMBL" id="KAK3599465.1"/>
    </source>
</evidence>
<evidence type="ECO:0000256" key="1">
    <source>
        <dbReference type="SAM" id="MobiDB-lite"/>
    </source>
</evidence>
<feature type="compositionally biased region" description="Basic and acidic residues" evidence="1">
    <location>
        <begin position="129"/>
        <end position="146"/>
    </location>
</feature>
<reference evidence="2" key="1">
    <citation type="journal article" date="2021" name="Genome Biol. Evol.">
        <title>A High-Quality Reference Genome for a Parasitic Bivalve with Doubly Uniparental Inheritance (Bivalvia: Unionida).</title>
        <authorList>
            <person name="Smith C.H."/>
        </authorList>
    </citation>
    <scope>NUCLEOTIDE SEQUENCE</scope>
    <source>
        <strain evidence="2">CHS0354</strain>
    </source>
</reference>
<sequence length="146" mass="16647">MRRNQVLFQYATMVNMAPAGRRIGPERPGYIPGNIGSLKTPAPPAWISSRCRHSLLAYIRRLHEERTLSVGVKTLNRRQVDEINVGYPHSAGPCRQIWHFDNQAENAIKFDDNNAAEEKAYIGDQESAENLRQRDEHDSKASHQCH</sequence>
<feature type="region of interest" description="Disordered" evidence="1">
    <location>
        <begin position="123"/>
        <end position="146"/>
    </location>
</feature>
<dbReference type="EMBL" id="JAEAOA010000455">
    <property type="protein sequence ID" value="KAK3599465.1"/>
    <property type="molecule type" value="Genomic_DNA"/>
</dbReference>